<dbReference type="GO" id="GO:0006508">
    <property type="term" value="P:proteolysis"/>
    <property type="evidence" value="ECO:0007669"/>
    <property type="project" value="UniProtKB-KW"/>
</dbReference>
<sequence length="755" mass="87120">MELLLPAGRKEHIFAAFNYGADACYLGVGRYNARAGSENFTVEDYRRFLKFARDKNAKIYITFNTVLKNSEIEKVFSILDEIYDLNPDGIIIQDLGLAYLVKREFPKIPLIASTQLGIHNISSAKFAEDFGFKRVILARELTLKEIEEIKKNTSIEIETFIHGAICYSYSGFCFASSFLGGHSGNRGKCSQVCRMFFDGDFKGSVFNLKDLAGFDYVKKLYEIGIDSLKIEGRLKDPLYVAVNAFVYRQFIDEASGKIKIDGSKKEYFRKISKIVFSRKTWNGYFENDHPEDCIDSEYTGNYGLFIGKVKKTVRQGFVVDKLSFPVKKHDGLLIFEDGKPFPTKVFKVAGKKIFIKPFKHFKVNSDVYLVHSVKLQNSFPIRLLKTSEAKPTIEISVELQEGSINVKAFNPVREVGKDFSLPLKTEKPEKITITEKMLKVEFKKSGNYSFDVLVKEVSVSGKFFISKRELSSARKQIFKEIEKLLFKKKKYKVSDVEKFSLEFEKIFVVDDINFDSFLSLPDSHFLNSILFLKSFDVLKFRKLIDKGFRVGVSLPLIVKTYEEEKLKKFIEKLIELGIKDFLIPSVYGIALFKGKEVNLYGDYTLYTSNSETLKFFDSLGFKSFTYNVEDDFQNISSLSSANGIIIIFQDTPLFYSQTCLKKVFKSRFCNLKVCSEKYRITKISGKRDKFFISFTDCRTVMFWYYPLNLNRFSQQLSGIRRYDFINRFYSSEKMKEIIEGKYKKGHIGNLLRGLK</sequence>
<gene>
    <name evidence="2" type="ORF">SAMN06265340_10647</name>
</gene>
<name>A0A238Z3Q3_9BACT</name>
<protein>
    <submittedName>
        <fullName evidence="2">Putative protease</fullName>
    </submittedName>
</protein>
<keyword evidence="2" id="KW-0645">Protease</keyword>
<organism evidence="2 3">
    <name type="scientific">Desulfurobacterium atlanticum</name>
    <dbReference type="NCBI Taxonomy" id="240169"/>
    <lineage>
        <taxon>Bacteria</taxon>
        <taxon>Pseudomonadati</taxon>
        <taxon>Aquificota</taxon>
        <taxon>Aquificia</taxon>
        <taxon>Desulfurobacteriales</taxon>
        <taxon>Desulfurobacteriaceae</taxon>
        <taxon>Desulfurobacterium</taxon>
    </lineage>
</organism>
<keyword evidence="3" id="KW-1185">Reference proteome</keyword>
<evidence type="ECO:0000313" key="2">
    <source>
        <dbReference type="EMBL" id="SNR78006.1"/>
    </source>
</evidence>
<evidence type="ECO:0000259" key="1">
    <source>
        <dbReference type="Pfam" id="PF12392"/>
    </source>
</evidence>
<dbReference type="PANTHER" id="PTHR30217:SF10">
    <property type="entry name" value="23S RRNA 5-HYDROXYCYTIDINE C2501 SYNTHASE"/>
    <property type="match status" value="1"/>
</dbReference>
<dbReference type="Proteomes" id="UP000198405">
    <property type="component" value="Unassembled WGS sequence"/>
</dbReference>
<evidence type="ECO:0000313" key="3">
    <source>
        <dbReference type="Proteomes" id="UP000198405"/>
    </source>
</evidence>
<feature type="domain" description="Peptidase U32 collagenase" evidence="1">
    <location>
        <begin position="367"/>
        <end position="484"/>
    </location>
</feature>
<dbReference type="GO" id="GO:0008233">
    <property type="term" value="F:peptidase activity"/>
    <property type="evidence" value="ECO:0007669"/>
    <property type="project" value="UniProtKB-KW"/>
</dbReference>
<dbReference type="EMBL" id="FZOB01000006">
    <property type="protein sequence ID" value="SNR78006.1"/>
    <property type="molecule type" value="Genomic_DNA"/>
</dbReference>
<dbReference type="PANTHER" id="PTHR30217">
    <property type="entry name" value="PEPTIDASE U32 FAMILY"/>
    <property type="match status" value="1"/>
</dbReference>
<dbReference type="RefSeq" id="WP_089323081.1">
    <property type="nucleotide sequence ID" value="NZ_FZOB01000006.1"/>
</dbReference>
<dbReference type="Pfam" id="PF01136">
    <property type="entry name" value="Peptidase_U32"/>
    <property type="match status" value="1"/>
</dbReference>
<proteinExistence type="predicted"/>
<dbReference type="InterPro" id="IPR001539">
    <property type="entry name" value="Peptidase_U32"/>
</dbReference>
<dbReference type="OrthoDB" id="9807498at2"/>
<dbReference type="InterPro" id="IPR051454">
    <property type="entry name" value="RNA/ubiquinone_mod_enzymes"/>
</dbReference>
<keyword evidence="2" id="KW-0378">Hydrolase</keyword>
<dbReference type="InterPro" id="IPR020988">
    <property type="entry name" value="Pept_U32_collagenase"/>
</dbReference>
<reference evidence="3" key="1">
    <citation type="submission" date="2017-06" db="EMBL/GenBank/DDBJ databases">
        <authorList>
            <person name="Varghese N."/>
            <person name="Submissions S."/>
        </authorList>
    </citation>
    <scope>NUCLEOTIDE SEQUENCE [LARGE SCALE GENOMIC DNA]</scope>
    <source>
        <strain evidence="3">DSM 15668</strain>
    </source>
</reference>
<accession>A0A238Z3Q3</accession>
<dbReference type="Pfam" id="PF12392">
    <property type="entry name" value="DUF3656"/>
    <property type="match status" value="1"/>
</dbReference>
<dbReference type="AlphaFoldDB" id="A0A238Z3Q3"/>